<sequence>MVGGSFRVLDETPSTPQAAYIEVQQNFQSPPSSHSKEMVGGIDGVRTRLESAIKIVRRRHNMHTPPAQPAHGKRQRKGTEIFYGSSKHIQAMIDNAE</sequence>
<dbReference type="AlphaFoldDB" id="A0A392SB32"/>
<accession>A0A392SB32</accession>
<comment type="caution">
    <text evidence="2">The sequence shown here is derived from an EMBL/GenBank/DDBJ whole genome shotgun (WGS) entry which is preliminary data.</text>
</comment>
<protein>
    <submittedName>
        <fullName evidence="2">Uncharacterized protein</fullName>
    </submittedName>
</protein>
<dbReference type="EMBL" id="LXQA010340391">
    <property type="protein sequence ID" value="MCI45170.1"/>
    <property type="molecule type" value="Genomic_DNA"/>
</dbReference>
<feature type="non-terminal residue" evidence="2">
    <location>
        <position position="97"/>
    </location>
</feature>
<evidence type="ECO:0000313" key="3">
    <source>
        <dbReference type="Proteomes" id="UP000265520"/>
    </source>
</evidence>
<dbReference type="Proteomes" id="UP000265520">
    <property type="component" value="Unassembled WGS sequence"/>
</dbReference>
<organism evidence="2 3">
    <name type="scientific">Trifolium medium</name>
    <dbReference type="NCBI Taxonomy" id="97028"/>
    <lineage>
        <taxon>Eukaryota</taxon>
        <taxon>Viridiplantae</taxon>
        <taxon>Streptophyta</taxon>
        <taxon>Embryophyta</taxon>
        <taxon>Tracheophyta</taxon>
        <taxon>Spermatophyta</taxon>
        <taxon>Magnoliopsida</taxon>
        <taxon>eudicotyledons</taxon>
        <taxon>Gunneridae</taxon>
        <taxon>Pentapetalae</taxon>
        <taxon>rosids</taxon>
        <taxon>fabids</taxon>
        <taxon>Fabales</taxon>
        <taxon>Fabaceae</taxon>
        <taxon>Papilionoideae</taxon>
        <taxon>50 kb inversion clade</taxon>
        <taxon>NPAAA clade</taxon>
        <taxon>Hologalegina</taxon>
        <taxon>IRL clade</taxon>
        <taxon>Trifolieae</taxon>
        <taxon>Trifolium</taxon>
    </lineage>
</organism>
<evidence type="ECO:0000313" key="2">
    <source>
        <dbReference type="EMBL" id="MCI45170.1"/>
    </source>
</evidence>
<name>A0A392SB32_9FABA</name>
<reference evidence="2 3" key="1">
    <citation type="journal article" date="2018" name="Front. Plant Sci.">
        <title>Red Clover (Trifolium pratense) and Zigzag Clover (T. medium) - A Picture of Genomic Similarities and Differences.</title>
        <authorList>
            <person name="Dluhosova J."/>
            <person name="Istvanek J."/>
            <person name="Nedelnik J."/>
            <person name="Repkova J."/>
        </authorList>
    </citation>
    <scope>NUCLEOTIDE SEQUENCE [LARGE SCALE GENOMIC DNA]</scope>
    <source>
        <strain evidence="3">cv. 10/8</strain>
        <tissue evidence="2">Leaf</tissue>
    </source>
</reference>
<proteinExistence type="predicted"/>
<evidence type="ECO:0000256" key="1">
    <source>
        <dbReference type="SAM" id="MobiDB-lite"/>
    </source>
</evidence>
<feature type="region of interest" description="Disordered" evidence="1">
    <location>
        <begin position="58"/>
        <end position="79"/>
    </location>
</feature>
<keyword evidence="3" id="KW-1185">Reference proteome</keyword>